<reference evidence="2 3" key="1">
    <citation type="journal article" date="2007" name="Proc. Natl. Acad. Sci. U.S.A.">
        <title>Independent sorting-out of thousands of duplicated gene pairs in two yeast species descended from a whole-genome duplication.</title>
        <authorList>
            <person name="Scannell D.R."/>
            <person name="Frank A.C."/>
            <person name="Conant G.C."/>
            <person name="Byrne K.P."/>
            <person name="Woolfit M."/>
            <person name="Wolfe K.H."/>
        </authorList>
    </citation>
    <scope>NUCLEOTIDE SEQUENCE [LARGE SCALE GENOMIC DNA]</scope>
    <source>
        <strain evidence="3">ATCC 22028 / DSM 70294 / BCRC 21397 / CBS 2163 / NBRC 10782 / NRRL Y-8283 / UCD 57-17</strain>
    </source>
</reference>
<evidence type="ECO:0000256" key="1">
    <source>
        <dbReference type="ARBA" id="ARBA00009667"/>
    </source>
</evidence>
<dbReference type="EMBL" id="DS480462">
    <property type="protein sequence ID" value="EDO15402.1"/>
    <property type="molecule type" value="Genomic_DNA"/>
</dbReference>
<dbReference type="OrthoDB" id="446074at2759"/>
<dbReference type="GO" id="GO:0000105">
    <property type="term" value="P:L-histidine biosynthetic process"/>
    <property type="evidence" value="ECO:0007669"/>
    <property type="project" value="InterPro"/>
</dbReference>
<accession>A7TQQ7</accession>
<feature type="non-terminal residue" evidence="2">
    <location>
        <position position="71"/>
    </location>
</feature>
<dbReference type="RefSeq" id="XP_001643260.1">
    <property type="nucleotide sequence ID" value="XM_001643210.1"/>
</dbReference>
<dbReference type="InterPro" id="IPR044524">
    <property type="entry name" value="Isoase_HisA-like"/>
</dbReference>
<dbReference type="GO" id="GO:0000162">
    <property type="term" value="P:L-tryptophan biosynthetic process"/>
    <property type="evidence" value="ECO:0007669"/>
    <property type="project" value="TreeGrafter"/>
</dbReference>
<protein>
    <submittedName>
        <fullName evidence="2">Uncharacterized protein</fullName>
    </submittedName>
</protein>
<evidence type="ECO:0000313" key="2">
    <source>
        <dbReference type="EMBL" id="EDO15402.1"/>
    </source>
</evidence>
<name>A7TQQ7_VANPO</name>
<sequence length="71" mass="7753">MTKFVGCIDLHNGEVKQIVGGTLTDNSNESPKTNFISNHPSSYFAKLYKDNDIEGCHVIKLGPNNDTAALE</sequence>
<dbReference type="InterPro" id="IPR011060">
    <property type="entry name" value="RibuloseP-bd_barrel"/>
</dbReference>
<dbReference type="Gene3D" id="3.20.20.70">
    <property type="entry name" value="Aldolase class I"/>
    <property type="match status" value="1"/>
</dbReference>
<dbReference type="InterPro" id="IPR013785">
    <property type="entry name" value="Aldolase_TIM"/>
</dbReference>
<proteinExistence type="inferred from homology"/>
<evidence type="ECO:0000313" key="3">
    <source>
        <dbReference type="Proteomes" id="UP000000267"/>
    </source>
</evidence>
<comment type="similarity">
    <text evidence="1">Belongs to the HisA/HisF family.</text>
</comment>
<dbReference type="Proteomes" id="UP000000267">
    <property type="component" value="Unassembled WGS sequence"/>
</dbReference>
<dbReference type="GO" id="GO:0005737">
    <property type="term" value="C:cytoplasm"/>
    <property type="evidence" value="ECO:0007669"/>
    <property type="project" value="TreeGrafter"/>
</dbReference>
<keyword evidence="3" id="KW-1185">Reference proteome</keyword>
<organism evidence="3">
    <name type="scientific">Vanderwaltozyma polyspora (strain ATCC 22028 / DSM 70294 / BCRC 21397 / CBS 2163 / NBRC 10782 / NRRL Y-8283 / UCD 57-17)</name>
    <name type="common">Kluyveromyces polysporus</name>
    <dbReference type="NCBI Taxonomy" id="436907"/>
    <lineage>
        <taxon>Eukaryota</taxon>
        <taxon>Fungi</taxon>
        <taxon>Dikarya</taxon>
        <taxon>Ascomycota</taxon>
        <taxon>Saccharomycotina</taxon>
        <taxon>Saccharomycetes</taxon>
        <taxon>Saccharomycetales</taxon>
        <taxon>Saccharomycetaceae</taxon>
        <taxon>Vanderwaltozyma</taxon>
    </lineage>
</organism>
<dbReference type="HOGENOM" id="CLU_2747212_0_0_1"/>
<gene>
    <name evidence="2" type="ORF">Kpol_1063p12</name>
</gene>
<dbReference type="SUPFAM" id="SSF51366">
    <property type="entry name" value="Ribulose-phoshate binding barrel"/>
    <property type="match status" value="1"/>
</dbReference>
<dbReference type="GO" id="GO:0003949">
    <property type="term" value="F:1-(5-phosphoribosyl)-5-[(5-phosphoribosylamino)methylideneamino]imidazole-4-carboxamide isomerase activity"/>
    <property type="evidence" value="ECO:0007669"/>
    <property type="project" value="InterPro"/>
</dbReference>
<dbReference type="GeneID" id="5543491"/>
<dbReference type="AlphaFoldDB" id="A7TQQ7"/>
<dbReference type="PANTHER" id="PTHR43090:SF2">
    <property type="entry name" value="1-(5-PHOSPHORIBOSYL)-5-[(5-PHOSPHORIBOSYLAMINO)METHYLIDENEAMINO] IMIDAZOLE-4-CARBOXAMIDE ISOMERASE"/>
    <property type="match status" value="1"/>
</dbReference>
<dbReference type="PANTHER" id="PTHR43090">
    <property type="entry name" value="1-(5-PHOSPHORIBOSYL)-5-[(5-PHOSPHORIBOSYLAMINO)METHYLIDENEAMINO] IMIDAZOLE-4-CARBOXAMIDE ISOMERASE"/>
    <property type="match status" value="1"/>
</dbReference>